<dbReference type="RefSeq" id="WP_241244962.1">
    <property type="nucleotide sequence ID" value="NZ_CP049253.1"/>
</dbReference>
<gene>
    <name evidence="6" type="ORF">JOF34_000899</name>
</gene>
<dbReference type="PANTHER" id="PTHR43790">
    <property type="entry name" value="CARBOHYDRATE TRANSPORT ATP-BINDING PROTEIN MG119-RELATED"/>
    <property type="match status" value="1"/>
</dbReference>
<evidence type="ECO:0000256" key="4">
    <source>
        <dbReference type="ARBA" id="ARBA00022840"/>
    </source>
</evidence>
<dbReference type="InterPro" id="IPR027417">
    <property type="entry name" value="P-loop_NTPase"/>
</dbReference>
<evidence type="ECO:0000313" key="7">
    <source>
        <dbReference type="Proteomes" id="UP001519362"/>
    </source>
</evidence>
<keyword evidence="1" id="KW-0813">Transport</keyword>
<protein>
    <submittedName>
        <fullName evidence="6">Simple sugar transport system ATP-binding protein</fullName>
    </submittedName>
</protein>
<dbReference type="PROSITE" id="PS50893">
    <property type="entry name" value="ABC_TRANSPORTER_2"/>
    <property type="match status" value="2"/>
</dbReference>
<dbReference type="Gene3D" id="3.40.50.300">
    <property type="entry name" value="P-loop containing nucleotide triphosphate hydrolases"/>
    <property type="match status" value="2"/>
</dbReference>
<dbReference type="CDD" id="cd03216">
    <property type="entry name" value="ABC_Carb_Monos_I"/>
    <property type="match status" value="1"/>
</dbReference>
<dbReference type="PROSITE" id="PS00211">
    <property type="entry name" value="ABC_TRANSPORTER_1"/>
    <property type="match status" value="1"/>
</dbReference>
<evidence type="ECO:0000256" key="3">
    <source>
        <dbReference type="ARBA" id="ARBA00022741"/>
    </source>
</evidence>
<dbReference type="InterPro" id="IPR050107">
    <property type="entry name" value="ABC_carbohydrate_import_ATPase"/>
</dbReference>
<keyword evidence="7" id="KW-1185">Reference proteome</keyword>
<dbReference type="CDD" id="cd03215">
    <property type="entry name" value="ABC_Carb_Monos_II"/>
    <property type="match status" value="1"/>
</dbReference>
<dbReference type="Pfam" id="PF00005">
    <property type="entry name" value="ABC_tran"/>
    <property type="match status" value="2"/>
</dbReference>
<keyword evidence="6" id="KW-0762">Sugar transport</keyword>
<proteinExistence type="predicted"/>
<keyword evidence="2" id="KW-0677">Repeat</keyword>
<evidence type="ECO:0000259" key="5">
    <source>
        <dbReference type="PROSITE" id="PS50893"/>
    </source>
</evidence>
<dbReference type="Proteomes" id="UP001519362">
    <property type="component" value="Unassembled WGS sequence"/>
</dbReference>
<feature type="domain" description="ABC transporter" evidence="5">
    <location>
        <begin position="13"/>
        <end position="249"/>
    </location>
</feature>
<dbReference type="GO" id="GO:0005524">
    <property type="term" value="F:ATP binding"/>
    <property type="evidence" value="ECO:0007669"/>
    <property type="project" value="UniProtKB-KW"/>
</dbReference>
<dbReference type="SMART" id="SM00382">
    <property type="entry name" value="AAA"/>
    <property type="match status" value="2"/>
</dbReference>
<keyword evidence="3" id="KW-0547">Nucleotide-binding</keyword>
<dbReference type="InterPro" id="IPR003439">
    <property type="entry name" value="ABC_transporter-like_ATP-bd"/>
</dbReference>
<dbReference type="EMBL" id="JAGIOL010000001">
    <property type="protein sequence ID" value="MBP2436313.1"/>
    <property type="molecule type" value="Genomic_DNA"/>
</dbReference>
<dbReference type="InterPro" id="IPR017871">
    <property type="entry name" value="ABC_transporter-like_CS"/>
</dbReference>
<reference evidence="6 7" key="1">
    <citation type="submission" date="2021-03" db="EMBL/GenBank/DDBJ databases">
        <title>Sequencing the genomes of 1000 actinobacteria strains.</title>
        <authorList>
            <person name="Klenk H.-P."/>
        </authorList>
    </citation>
    <scope>NUCLEOTIDE SEQUENCE [LARGE SCALE GENOMIC DNA]</scope>
    <source>
        <strain evidence="6 7">DSM 24221</strain>
    </source>
</reference>
<evidence type="ECO:0000256" key="2">
    <source>
        <dbReference type="ARBA" id="ARBA00022737"/>
    </source>
</evidence>
<organism evidence="6 7">
    <name type="scientific">Microbacterium amylolyticum</name>
    <dbReference type="NCBI Taxonomy" id="936337"/>
    <lineage>
        <taxon>Bacteria</taxon>
        <taxon>Bacillati</taxon>
        <taxon>Actinomycetota</taxon>
        <taxon>Actinomycetes</taxon>
        <taxon>Micrococcales</taxon>
        <taxon>Microbacteriaceae</taxon>
        <taxon>Microbacterium</taxon>
    </lineage>
</organism>
<evidence type="ECO:0000313" key="6">
    <source>
        <dbReference type="EMBL" id="MBP2436313.1"/>
    </source>
</evidence>
<accession>A0ABS4ZH36</accession>
<sequence length="512" mass="55965">MRARALNDLDPVVELIGASVSFPGTHALDDVHLTIRPGEVHALMGENGAGKSTIIRALTGVVPLAKGAILVDGLPHRFHGPADAAVVGISAAFQEVSLVSELSIAENVMLGHEVRGKWRISWRRTRVRAREILAELGLGHIDVRLPLSTLSPPDRQVVSIARAMVNKPRVLLLDEPTSSLEESGVARLFGVIRRLRDQGVAIVYVSHFLEQVFEISDRMTVLRDGRLVDELVTADTDRAYLISRMMGREIEELRAIGSERREHRVEPEGDPVLLATGIGRRGSLRSVDLELYEGEIVGVAGLRGSGRTELARLIGGADLTDTGQVCFSGAVVSLRSPRVALRNRIALSAEDRTEEGLVLDMSVRENIVLSLQAMRGWRKRVGRAEQDDIVRRYVDLLRIGASDLDAPVRTLSGGNQQKVMLARLLAIRPRVLVLDEPTKGVDIAAKVELQRHIARLVGDGVSVVFISSEIEETIRLSDRIVVMKDREKIGEISNGPAISVDTVVEMIAADSR</sequence>
<dbReference type="InterPro" id="IPR003593">
    <property type="entry name" value="AAA+_ATPase"/>
</dbReference>
<dbReference type="PANTHER" id="PTHR43790:SF9">
    <property type="entry name" value="GALACTOFURANOSE TRANSPORTER ATP-BINDING PROTEIN YTFR"/>
    <property type="match status" value="1"/>
</dbReference>
<name>A0ABS4ZH36_9MICO</name>
<dbReference type="SUPFAM" id="SSF52540">
    <property type="entry name" value="P-loop containing nucleoside triphosphate hydrolases"/>
    <property type="match status" value="2"/>
</dbReference>
<evidence type="ECO:0000256" key="1">
    <source>
        <dbReference type="ARBA" id="ARBA00022448"/>
    </source>
</evidence>
<feature type="domain" description="ABC transporter" evidence="5">
    <location>
        <begin position="267"/>
        <end position="510"/>
    </location>
</feature>
<comment type="caution">
    <text evidence="6">The sequence shown here is derived from an EMBL/GenBank/DDBJ whole genome shotgun (WGS) entry which is preliminary data.</text>
</comment>
<keyword evidence="4 6" id="KW-0067">ATP-binding</keyword>